<proteinExistence type="predicted"/>
<dbReference type="Gene3D" id="3.30.40.10">
    <property type="entry name" value="Zinc/RING finger domain, C3HC4 (zinc finger)"/>
    <property type="match status" value="1"/>
</dbReference>
<comment type="caution">
    <text evidence="3">The sequence shown here is derived from an EMBL/GenBank/DDBJ whole genome shotgun (WGS) entry which is preliminary data.</text>
</comment>
<evidence type="ECO:0000313" key="3">
    <source>
        <dbReference type="EMBL" id="KAK1603102.1"/>
    </source>
</evidence>
<dbReference type="Proteomes" id="UP001231189">
    <property type="component" value="Unassembled WGS sequence"/>
</dbReference>
<keyword evidence="4" id="KW-1185">Reference proteome</keyword>
<evidence type="ECO:0000259" key="2">
    <source>
        <dbReference type="PROSITE" id="PS50089"/>
    </source>
</evidence>
<keyword evidence="1" id="KW-0863">Zinc-finger</keyword>
<feature type="domain" description="RING-type" evidence="2">
    <location>
        <begin position="178"/>
        <end position="222"/>
    </location>
</feature>
<dbReference type="EMBL" id="JAUUTY010000123">
    <property type="protein sequence ID" value="KAK1603102.1"/>
    <property type="molecule type" value="Genomic_DNA"/>
</dbReference>
<organism evidence="3 4">
    <name type="scientific">Lolium multiflorum</name>
    <name type="common">Italian ryegrass</name>
    <name type="synonym">Lolium perenne subsp. multiflorum</name>
    <dbReference type="NCBI Taxonomy" id="4521"/>
    <lineage>
        <taxon>Eukaryota</taxon>
        <taxon>Viridiplantae</taxon>
        <taxon>Streptophyta</taxon>
        <taxon>Embryophyta</taxon>
        <taxon>Tracheophyta</taxon>
        <taxon>Spermatophyta</taxon>
        <taxon>Magnoliopsida</taxon>
        <taxon>Liliopsida</taxon>
        <taxon>Poales</taxon>
        <taxon>Poaceae</taxon>
        <taxon>BOP clade</taxon>
        <taxon>Pooideae</taxon>
        <taxon>Poodae</taxon>
        <taxon>Poeae</taxon>
        <taxon>Poeae Chloroplast Group 2 (Poeae type)</taxon>
        <taxon>Loliodinae</taxon>
        <taxon>Loliinae</taxon>
        <taxon>Lolium</taxon>
    </lineage>
</organism>
<evidence type="ECO:0000256" key="1">
    <source>
        <dbReference type="PROSITE-ProRule" id="PRU00175"/>
    </source>
</evidence>
<reference evidence="3" key="1">
    <citation type="submission" date="2023-07" db="EMBL/GenBank/DDBJ databases">
        <title>A chromosome-level genome assembly of Lolium multiflorum.</title>
        <authorList>
            <person name="Chen Y."/>
            <person name="Copetti D."/>
            <person name="Kolliker R."/>
            <person name="Studer B."/>
        </authorList>
    </citation>
    <scope>NUCLEOTIDE SEQUENCE</scope>
    <source>
        <strain evidence="3">02402/16</strain>
        <tissue evidence="3">Leaf</tissue>
    </source>
</reference>
<protein>
    <recommendedName>
        <fullName evidence="2">RING-type domain-containing protein</fullName>
    </recommendedName>
</protein>
<gene>
    <name evidence="3" type="ORF">QYE76_037232</name>
</gene>
<dbReference type="InterPro" id="IPR001841">
    <property type="entry name" value="Znf_RING"/>
</dbReference>
<accession>A0AAD8QKQ5</accession>
<dbReference type="InterPro" id="IPR013083">
    <property type="entry name" value="Znf_RING/FYVE/PHD"/>
</dbReference>
<keyword evidence="1" id="KW-0862">Zinc</keyword>
<dbReference type="Pfam" id="PF13639">
    <property type="entry name" value="zf-RING_2"/>
    <property type="match status" value="1"/>
</dbReference>
<name>A0AAD8QKQ5_LOLMU</name>
<evidence type="ECO:0000313" key="4">
    <source>
        <dbReference type="Proteomes" id="UP001231189"/>
    </source>
</evidence>
<dbReference type="PROSITE" id="PS50089">
    <property type="entry name" value="ZF_RING_2"/>
    <property type="match status" value="1"/>
</dbReference>
<keyword evidence="1" id="KW-0479">Metal-binding</keyword>
<dbReference type="AlphaFoldDB" id="A0AAD8QKQ5"/>
<dbReference type="CDD" id="cd16448">
    <property type="entry name" value="RING-H2"/>
    <property type="match status" value="1"/>
</dbReference>
<dbReference type="SUPFAM" id="SSF57850">
    <property type="entry name" value="RING/U-box"/>
    <property type="match status" value="1"/>
</dbReference>
<dbReference type="GO" id="GO:0008270">
    <property type="term" value="F:zinc ion binding"/>
    <property type="evidence" value="ECO:0007669"/>
    <property type="project" value="UniProtKB-KW"/>
</dbReference>
<dbReference type="SMART" id="SM00184">
    <property type="entry name" value="RING"/>
    <property type="match status" value="1"/>
</dbReference>
<sequence length="224" mass="25615">MAELGVDGEAVRRFRVSAVTTSFLSVKKFIVDHHETPALVIRECGRQHHTFELERPGRASDMETSEVSRYKRRFHIVDGSSLSKVLGCRRFMRSWLQQISQAADLRFTNQKLDTIIPNGDITEIIREARNQDLAYSGECEFRFSLHVERRFIITMASIRKACSMKVLDNNASETTEECVICLQDMAPSEATDNIVVELPECKHAFHNVCIFKWFETGVAKCPPM</sequence>